<name>A0ABW3MUW2_9MICO</name>
<accession>A0ABW3MUW2</accession>
<reference evidence="3" key="1">
    <citation type="journal article" date="2019" name="Int. J. Syst. Evol. Microbiol.">
        <title>The Global Catalogue of Microorganisms (GCM) 10K type strain sequencing project: providing services to taxonomists for standard genome sequencing and annotation.</title>
        <authorList>
            <consortium name="The Broad Institute Genomics Platform"/>
            <consortium name="The Broad Institute Genome Sequencing Center for Infectious Disease"/>
            <person name="Wu L."/>
            <person name="Ma J."/>
        </authorList>
    </citation>
    <scope>NUCLEOTIDE SEQUENCE [LARGE SCALE GENOMIC DNA]</scope>
    <source>
        <strain evidence="3">CCUG 57508</strain>
    </source>
</reference>
<dbReference type="Proteomes" id="UP001597046">
    <property type="component" value="Unassembled WGS sequence"/>
</dbReference>
<protein>
    <submittedName>
        <fullName evidence="2">Uncharacterized protein</fullName>
    </submittedName>
</protein>
<dbReference type="RefSeq" id="WP_386050161.1">
    <property type="nucleotide sequence ID" value="NZ_JBHTKH010000001.1"/>
</dbReference>
<evidence type="ECO:0000256" key="1">
    <source>
        <dbReference type="SAM" id="MobiDB-lite"/>
    </source>
</evidence>
<evidence type="ECO:0000313" key="3">
    <source>
        <dbReference type="Proteomes" id="UP001597046"/>
    </source>
</evidence>
<organism evidence="2 3">
    <name type="scientific">Terrabacter terrigena</name>
    <dbReference type="NCBI Taxonomy" id="574718"/>
    <lineage>
        <taxon>Bacteria</taxon>
        <taxon>Bacillati</taxon>
        <taxon>Actinomycetota</taxon>
        <taxon>Actinomycetes</taxon>
        <taxon>Micrococcales</taxon>
        <taxon>Intrasporangiaceae</taxon>
        <taxon>Terrabacter</taxon>
    </lineage>
</organism>
<dbReference type="InterPro" id="IPR027417">
    <property type="entry name" value="P-loop_NTPase"/>
</dbReference>
<dbReference type="Gene3D" id="3.40.50.300">
    <property type="entry name" value="P-loop containing nucleotide triphosphate hydrolases"/>
    <property type="match status" value="1"/>
</dbReference>
<gene>
    <name evidence="2" type="ORF">ACFQ2V_01625</name>
</gene>
<feature type="region of interest" description="Disordered" evidence="1">
    <location>
        <begin position="1"/>
        <end position="22"/>
    </location>
</feature>
<sequence length="185" mass="18937">MTAPDPPVGSPGPAGAARSRGAGDARGRLVLVTGADASGLGRLGRAIGERLGDSVVVDGQVLDSMLVGPSRGEHAEALTGVALVRRQLLRWSAGLALAETYLIEGYDVVVADRVEGDRVEDYLDLAAPEPVHLVVVGTGIDPATPGWGLWVTTPPDPDDAESLAGTAAEVVERLVESVVDTAATD</sequence>
<dbReference type="EMBL" id="JBHTKH010000001">
    <property type="protein sequence ID" value="MFD1052990.1"/>
    <property type="molecule type" value="Genomic_DNA"/>
</dbReference>
<feature type="compositionally biased region" description="Low complexity" evidence="1">
    <location>
        <begin position="11"/>
        <end position="20"/>
    </location>
</feature>
<keyword evidence="3" id="KW-1185">Reference proteome</keyword>
<feature type="compositionally biased region" description="Pro residues" evidence="1">
    <location>
        <begin position="1"/>
        <end position="10"/>
    </location>
</feature>
<proteinExistence type="predicted"/>
<comment type="caution">
    <text evidence="2">The sequence shown here is derived from an EMBL/GenBank/DDBJ whole genome shotgun (WGS) entry which is preliminary data.</text>
</comment>
<evidence type="ECO:0000313" key="2">
    <source>
        <dbReference type="EMBL" id="MFD1052990.1"/>
    </source>
</evidence>